<dbReference type="InterPro" id="IPR014729">
    <property type="entry name" value="Rossmann-like_a/b/a_fold"/>
</dbReference>
<feature type="domain" description="Glutamyl/glutaminyl-tRNA synthetase class Ib catalytic" evidence="9">
    <location>
        <begin position="5"/>
        <end position="301"/>
    </location>
</feature>
<dbReference type="InterPro" id="IPR004527">
    <property type="entry name" value="Glu-tRNA-ligase_bac/mito"/>
</dbReference>
<feature type="short sequence motif" description="'HIGH' region" evidence="8">
    <location>
        <begin position="11"/>
        <end position="21"/>
    </location>
</feature>
<organism evidence="11 12">
    <name type="scientific">Candidatus Cyrtobacter comes</name>
    <dbReference type="NCBI Taxonomy" id="675776"/>
    <lineage>
        <taxon>Bacteria</taxon>
        <taxon>Pseudomonadati</taxon>
        <taxon>Pseudomonadota</taxon>
        <taxon>Alphaproteobacteria</taxon>
        <taxon>Rickettsiales</taxon>
        <taxon>Candidatus Midichloriaceae</taxon>
        <taxon>Candidatus Cyrtobacter</taxon>
    </lineage>
</organism>
<keyword evidence="6 8" id="KW-0648">Protein biosynthesis</keyword>
<dbReference type="InterPro" id="IPR008925">
    <property type="entry name" value="aa_tRNA-synth_I_cd-bd_sf"/>
</dbReference>
<dbReference type="HAMAP" id="MF_00022">
    <property type="entry name" value="Glu_tRNA_synth_type1"/>
    <property type="match status" value="1"/>
</dbReference>
<feature type="binding site" evidence="8">
    <location>
        <position position="237"/>
    </location>
    <ligand>
        <name>ATP</name>
        <dbReference type="ChEBI" id="CHEBI:30616"/>
    </ligand>
</feature>
<dbReference type="CDD" id="cd00808">
    <property type="entry name" value="GluRS_core"/>
    <property type="match status" value="1"/>
</dbReference>
<dbReference type="Pfam" id="PF00749">
    <property type="entry name" value="tRNA-synt_1c"/>
    <property type="match status" value="1"/>
</dbReference>
<evidence type="ECO:0000256" key="5">
    <source>
        <dbReference type="ARBA" id="ARBA00022840"/>
    </source>
</evidence>
<evidence type="ECO:0000256" key="4">
    <source>
        <dbReference type="ARBA" id="ARBA00022741"/>
    </source>
</evidence>
<dbReference type="InterPro" id="IPR049940">
    <property type="entry name" value="GluQ/Sye"/>
</dbReference>
<dbReference type="InterPro" id="IPR020751">
    <property type="entry name" value="aa-tRNA-synth_I_codon-bd_sub2"/>
</dbReference>
<comment type="caution">
    <text evidence="11">The sequence shown here is derived from an EMBL/GenBank/DDBJ whole genome shotgun (WGS) entry which is preliminary data.</text>
</comment>
<reference evidence="11 12" key="1">
    <citation type="submission" date="2023-02" db="EMBL/GenBank/DDBJ databases">
        <title>Host association and intracellularity evolved multiple times independently in the Rickettsiales.</title>
        <authorList>
            <person name="Castelli M."/>
            <person name="Nardi T."/>
            <person name="Gammuto L."/>
            <person name="Bellinzona G."/>
            <person name="Sabaneyeva E."/>
            <person name="Potekhin A."/>
            <person name="Serra V."/>
            <person name="Petroni G."/>
            <person name="Sassera D."/>
        </authorList>
    </citation>
    <scope>NUCLEOTIDE SEQUENCE [LARGE SCALE GENOMIC DNA]</scope>
    <source>
        <strain evidence="11 12">BOD18</strain>
    </source>
</reference>
<dbReference type="GO" id="GO:0016874">
    <property type="term" value="F:ligase activity"/>
    <property type="evidence" value="ECO:0007669"/>
    <property type="project" value="UniProtKB-KW"/>
</dbReference>
<keyword evidence="7 8" id="KW-0030">Aminoacyl-tRNA synthetase</keyword>
<dbReference type="SUPFAM" id="SSF52374">
    <property type="entry name" value="Nucleotidylyl transferase"/>
    <property type="match status" value="1"/>
</dbReference>
<comment type="caution">
    <text evidence="8">Lacks conserved residue(s) required for the propagation of feature annotation.</text>
</comment>
<dbReference type="InterPro" id="IPR000924">
    <property type="entry name" value="Glu/Gln-tRNA-synth"/>
</dbReference>
<dbReference type="PANTHER" id="PTHR43311">
    <property type="entry name" value="GLUTAMATE--TRNA LIGASE"/>
    <property type="match status" value="1"/>
</dbReference>
<sequence>MNNPIRTRFAPSPTGRLHIGGVRTALFNWLFSHRHNGKFFLRIEDTDRERSDPQLVHQITQNLEWLGINWDDEIIFQSQRLDLYKQKVDYLVKNGFAYRCYLSQEEINNMKLESPHAKIKSIWRDKDEIIKGKDHVIRLKCDLEGIIEFHDEIRGLISVNSTELEDLIILKSDGFPTYSLAAAVDDADMKISHVIRGDDHITNTFYQIIIYRALGCKIPSFTHIPLIHNKMGEKMSKRKGATDTNEYKEKGYLPEALANYLLRLGWGKDDIEIITMDEATKIFDLADLGRSPARFDIDKLNFLNHHYINIKSDEELVYFLSNSLNIQDKEKILRIERAIKEIKKRSHTLNELQEYANLLISDEIILDEKCQDIVISGLNKEFFKNLYNVLQREENWQLDSIKTTCEALIAQSNFSKNSIMKQLRSVIIGTFKSQGLYDFIYALGKEEVLRRICAL</sequence>
<evidence type="ECO:0000256" key="1">
    <source>
        <dbReference type="ARBA" id="ARBA00007894"/>
    </source>
</evidence>
<dbReference type="InterPro" id="IPR020058">
    <property type="entry name" value="Glu/Gln-tRNA-synth_Ib_cat-dom"/>
</dbReference>
<evidence type="ECO:0000256" key="3">
    <source>
        <dbReference type="ARBA" id="ARBA00022598"/>
    </source>
</evidence>
<evidence type="ECO:0000256" key="6">
    <source>
        <dbReference type="ARBA" id="ARBA00022917"/>
    </source>
</evidence>
<keyword evidence="4 8" id="KW-0547">Nucleotide-binding</keyword>
<feature type="short sequence motif" description="'KMSKS' region" evidence="8">
    <location>
        <begin position="234"/>
        <end position="238"/>
    </location>
</feature>
<dbReference type="InterPro" id="IPR001412">
    <property type="entry name" value="aa-tRNA-synth_I_CS"/>
</dbReference>
<evidence type="ECO:0000313" key="12">
    <source>
        <dbReference type="Proteomes" id="UP001293791"/>
    </source>
</evidence>
<gene>
    <name evidence="8" type="primary">gltX</name>
    <name evidence="11" type="ORF">Cyrtocomes_00992</name>
</gene>
<dbReference type="Gene3D" id="1.10.10.350">
    <property type="match status" value="1"/>
</dbReference>
<comment type="similarity">
    <text evidence="1 8">Belongs to the class-I aminoacyl-tRNA synthetase family. Glutamate--tRNA ligase type 1 subfamily.</text>
</comment>
<dbReference type="EMBL" id="JARGYT010000071">
    <property type="protein sequence ID" value="MDZ5762601.1"/>
    <property type="molecule type" value="Genomic_DNA"/>
</dbReference>
<feature type="domain" description="Aminoacyl-tRNA synthetase class I anticodon-binding" evidence="10">
    <location>
        <begin position="328"/>
        <end position="452"/>
    </location>
</feature>
<accession>A0ABU5L900</accession>
<evidence type="ECO:0000256" key="7">
    <source>
        <dbReference type="ARBA" id="ARBA00023146"/>
    </source>
</evidence>
<dbReference type="InterPro" id="IPR033910">
    <property type="entry name" value="GluRS_core"/>
</dbReference>
<dbReference type="NCBIfam" id="TIGR00464">
    <property type="entry name" value="gltX_bact"/>
    <property type="match status" value="1"/>
</dbReference>
<dbReference type="SUPFAM" id="SSF48163">
    <property type="entry name" value="An anticodon-binding domain of class I aminoacyl-tRNA synthetases"/>
    <property type="match status" value="1"/>
</dbReference>
<comment type="catalytic activity">
    <reaction evidence="8">
        <text>tRNA(Glu) + L-glutamate + ATP = L-glutamyl-tRNA(Glu) + AMP + diphosphate</text>
        <dbReference type="Rhea" id="RHEA:23540"/>
        <dbReference type="Rhea" id="RHEA-COMP:9663"/>
        <dbReference type="Rhea" id="RHEA-COMP:9680"/>
        <dbReference type="ChEBI" id="CHEBI:29985"/>
        <dbReference type="ChEBI" id="CHEBI:30616"/>
        <dbReference type="ChEBI" id="CHEBI:33019"/>
        <dbReference type="ChEBI" id="CHEBI:78442"/>
        <dbReference type="ChEBI" id="CHEBI:78520"/>
        <dbReference type="ChEBI" id="CHEBI:456215"/>
        <dbReference type="EC" id="6.1.1.17"/>
    </reaction>
</comment>
<keyword evidence="2 8" id="KW-0963">Cytoplasm</keyword>
<dbReference type="Proteomes" id="UP001293791">
    <property type="component" value="Unassembled WGS sequence"/>
</dbReference>
<evidence type="ECO:0000256" key="2">
    <source>
        <dbReference type="ARBA" id="ARBA00022490"/>
    </source>
</evidence>
<comment type="subcellular location">
    <subcellularLocation>
        <location evidence="8">Cytoplasm</location>
    </subcellularLocation>
</comment>
<protein>
    <recommendedName>
        <fullName evidence="8">Glutamate--tRNA ligase</fullName>
        <ecNumber evidence="8">6.1.1.17</ecNumber>
    </recommendedName>
    <alternativeName>
        <fullName evidence="8">Glutamyl-tRNA synthetase</fullName>
        <shortName evidence="8">GluRS</shortName>
    </alternativeName>
</protein>
<keyword evidence="12" id="KW-1185">Reference proteome</keyword>
<evidence type="ECO:0000259" key="9">
    <source>
        <dbReference type="Pfam" id="PF00749"/>
    </source>
</evidence>
<evidence type="ECO:0000313" key="11">
    <source>
        <dbReference type="EMBL" id="MDZ5762601.1"/>
    </source>
</evidence>
<proteinExistence type="inferred from homology"/>
<dbReference type="PRINTS" id="PR00987">
    <property type="entry name" value="TRNASYNTHGLU"/>
</dbReference>
<dbReference type="PANTHER" id="PTHR43311:SF2">
    <property type="entry name" value="GLUTAMATE--TRNA LIGASE, MITOCHONDRIAL-RELATED"/>
    <property type="match status" value="1"/>
</dbReference>
<evidence type="ECO:0000256" key="8">
    <source>
        <dbReference type="HAMAP-Rule" id="MF_00022"/>
    </source>
</evidence>
<dbReference type="RefSeq" id="WP_322498058.1">
    <property type="nucleotide sequence ID" value="NZ_JARGYT010000071.1"/>
</dbReference>
<dbReference type="InterPro" id="IPR045462">
    <property type="entry name" value="aa-tRNA-synth_I_cd-bd"/>
</dbReference>
<dbReference type="Pfam" id="PF19269">
    <property type="entry name" value="Anticodon_2"/>
    <property type="match status" value="1"/>
</dbReference>
<comment type="subunit">
    <text evidence="8">Monomer.</text>
</comment>
<keyword evidence="5 8" id="KW-0067">ATP-binding</keyword>
<name>A0ABU5L900_9RICK</name>
<comment type="function">
    <text evidence="8">Catalyzes the attachment of glutamate to tRNA(Glu) in a two-step reaction: glutamate is first activated by ATP to form Glu-AMP and then transferred to the acceptor end of tRNA(Glu).</text>
</comment>
<dbReference type="PROSITE" id="PS00178">
    <property type="entry name" value="AA_TRNA_LIGASE_I"/>
    <property type="match status" value="1"/>
</dbReference>
<dbReference type="Gene3D" id="3.40.50.620">
    <property type="entry name" value="HUPs"/>
    <property type="match status" value="1"/>
</dbReference>
<evidence type="ECO:0000259" key="10">
    <source>
        <dbReference type="Pfam" id="PF19269"/>
    </source>
</evidence>
<dbReference type="EC" id="6.1.1.17" evidence="8"/>
<keyword evidence="3 8" id="KW-0436">Ligase</keyword>